<feature type="signal peptide" evidence="8">
    <location>
        <begin position="1"/>
        <end position="24"/>
    </location>
</feature>
<keyword evidence="6" id="KW-0175">Coiled coil</keyword>
<keyword evidence="11" id="KW-1185">Reference proteome</keyword>
<dbReference type="OrthoDB" id="2433234at2759"/>
<comment type="subcellular location">
    <subcellularLocation>
        <location evidence="1">Membrane</location>
        <topology evidence="1">Multi-pass membrane protein</topology>
    </subcellularLocation>
</comment>
<comment type="caution">
    <text evidence="10">The sequence shown here is derived from an EMBL/GenBank/DDBJ whole genome shotgun (WGS) entry which is preliminary data.</text>
</comment>
<feature type="transmembrane region" description="Helical" evidence="7">
    <location>
        <begin position="395"/>
        <end position="414"/>
    </location>
</feature>
<proteinExistence type="predicted"/>
<organism evidence="10 11">
    <name type="scientific">Modicella reniformis</name>
    <dbReference type="NCBI Taxonomy" id="1440133"/>
    <lineage>
        <taxon>Eukaryota</taxon>
        <taxon>Fungi</taxon>
        <taxon>Fungi incertae sedis</taxon>
        <taxon>Mucoromycota</taxon>
        <taxon>Mortierellomycotina</taxon>
        <taxon>Mortierellomycetes</taxon>
        <taxon>Mortierellales</taxon>
        <taxon>Mortierellaceae</taxon>
        <taxon>Modicella</taxon>
    </lineage>
</organism>
<feature type="domain" description="Ion transport" evidence="9">
    <location>
        <begin position="355"/>
        <end position="612"/>
    </location>
</feature>
<dbReference type="PANTHER" id="PTHR10582:SF2">
    <property type="entry name" value="INACTIVE"/>
    <property type="match status" value="1"/>
</dbReference>
<keyword evidence="3" id="KW-0677">Repeat</keyword>
<evidence type="ECO:0000256" key="4">
    <source>
        <dbReference type="ARBA" id="ARBA00022989"/>
    </source>
</evidence>
<keyword evidence="5 7" id="KW-0472">Membrane</keyword>
<dbReference type="Proteomes" id="UP000749646">
    <property type="component" value="Unassembled WGS sequence"/>
</dbReference>
<gene>
    <name evidence="10" type="ORF">BGZ65_004137</name>
</gene>
<name>A0A9P6M903_9FUNG</name>
<dbReference type="InterPro" id="IPR024862">
    <property type="entry name" value="TRPV"/>
</dbReference>
<dbReference type="PANTHER" id="PTHR10582">
    <property type="entry name" value="TRANSIENT RECEPTOR POTENTIAL ION CHANNEL PROTEIN"/>
    <property type="match status" value="1"/>
</dbReference>
<dbReference type="Pfam" id="PF00520">
    <property type="entry name" value="Ion_trans"/>
    <property type="match status" value="1"/>
</dbReference>
<feature type="transmembrane region" description="Helical" evidence="7">
    <location>
        <begin position="345"/>
        <end position="365"/>
    </location>
</feature>
<evidence type="ECO:0000313" key="10">
    <source>
        <dbReference type="EMBL" id="KAF9981269.1"/>
    </source>
</evidence>
<dbReference type="AlphaFoldDB" id="A0A9P6M903"/>
<feature type="coiled-coil region" evidence="6">
    <location>
        <begin position="725"/>
        <end position="752"/>
    </location>
</feature>
<feature type="transmembrane region" description="Helical" evidence="7">
    <location>
        <begin position="579"/>
        <end position="602"/>
    </location>
</feature>
<keyword evidence="2 7" id="KW-0812">Transmembrane</keyword>
<evidence type="ECO:0000259" key="9">
    <source>
        <dbReference type="Pfam" id="PF00520"/>
    </source>
</evidence>
<reference evidence="10" key="1">
    <citation type="journal article" date="2020" name="Fungal Divers.">
        <title>Resolving the Mortierellaceae phylogeny through synthesis of multi-gene phylogenetics and phylogenomics.</title>
        <authorList>
            <person name="Vandepol N."/>
            <person name="Liber J."/>
            <person name="Desiro A."/>
            <person name="Na H."/>
            <person name="Kennedy M."/>
            <person name="Barry K."/>
            <person name="Grigoriev I.V."/>
            <person name="Miller A.N."/>
            <person name="O'Donnell K."/>
            <person name="Stajich J.E."/>
            <person name="Bonito G."/>
        </authorList>
    </citation>
    <scope>NUCLEOTIDE SEQUENCE</scope>
    <source>
        <strain evidence="10">MES-2147</strain>
    </source>
</reference>
<sequence>RGSKTRSVLLYCARSIHLLAAAYAYSQHEAKRTPRDPSQETITFEEHAEAIGRFTLGNINRLLSKKDYNALNLIYKRRKTGETKLTWNSNNSWILRPMARAKTLKDLAFDEGPNQSKMVVSVLTLLLDRNEFRDTNRIFIEGLLKLGSGTWIPSTEKSLNPIAGAIENKDEKLLKILIDYCVKDYPDIIADVFISTSYIPARNHEYVTSHAISTSNRIQDFVDGNKNPAFTLRSQLPTTTQSSSFFMSANGDFHRLHHGSEFRFPLKRNVQPTASKKRSNNIYVSPFQFRPIEPLDDDPQTTQTKTLKRQHKESVFDHIAGKNHFDNPAIVAIIRFKWYTFVIKYWLVRFFVVLTFFILMMFITAKQITVSSVKKGQILTEDEIAARYLPNWRPIIMVSIPFGLLLFAYELWQMTYSPKQYFKSQFNYVSLAAFLSPVVGCFLFLRAEPGVRSDTGMDGGPSQIWILAFSILFQYTNLVLELRVIRQLGITVNIISNITQKVSWFMLIFALFLVGFTHAFLYVLHTRSYKECLDDSCIDLDYPPDYPTGFFAALSATYFFLAGRYNPIDESFDKGTTGFNVMMVIFYFFSAILLLNVLIALMNDAFNESEKEGELAHWKLLSGVIAEVETHAMFKSDRERGDYYPKQIYYGESEEEVREFHKKYSNADVETSGVAASSIGETQRSINDIIMDLGKDMAEQSRRQYEELAGRSNIQHDELTTLRALVESSRDNDEVKKELTDLKEVLMNIASQLKINVPS</sequence>
<feature type="chain" id="PRO_5040119716" description="Ion transport domain-containing protein" evidence="8">
    <location>
        <begin position="25"/>
        <end position="759"/>
    </location>
</feature>
<keyword evidence="8" id="KW-0732">Signal</keyword>
<feature type="transmembrane region" description="Helical" evidence="7">
    <location>
        <begin position="504"/>
        <end position="524"/>
    </location>
</feature>
<dbReference type="EMBL" id="JAAAHW010003722">
    <property type="protein sequence ID" value="KAF9981269.1"/>
    <property type="molecule type" value="Genomic_DNA"/>
</dbReference>
<protein>
    <recommendedName>
        <fullName evidence="9">Ion transport domain-containing protein</fullName>
    </recommendedName>
</protein>
<evidence type="ECO:0000256" key="8">
    <source>
        <dbReference type="SAM" id="SignalP"/>
    </source>
</evidence>
<evidence type="ECO:0000256" key="1">
    <source>
        <dbReference type="ARBA" id="ARBA00004141"/>
    </source>
</evidence>
<dbReference type="InterPro" id="IPR005821">
    <property type="entry name" value="Ion_trans_dom"/>
</dbReference>
<evidence type="ECO:0000256" key="3">
    <source>
        <dbReference type="ARBA" id="ARBA00022737"/>
    </source>
</evidence>
<evidence type="ECO:0000256" key="6">
    <source>
        <dbReference type="SAM" id="Coils"/>
    </source>
</evidence>
<accession>A0A9P6M903</accession>
<feature type="transmembrane region" description="Helical" evidence="7">
    <location>
        <begin position="549"/>
        <end position="567"/>
    </location>
</feature>
<keyword evidence="4 7" id="KW-1133">Transmembrane helix</keyword>
<feature type="transmembrane region" description="Helical" evidence="7">
    <location>
        <begin position="465"/>
        <end position="484"/>
    </location>
</feature>
<evidence type="ECO:0000313" key="11">
    <source>
        <dbReference type="Proteomes" id="UP000749646"/>
    </source>
</evidence>
<evidence type="ECO:0000256" key="7">
    <source>
        <dbReference type="SAM" id="Phobius"/>
    </source>
</evidence>
<dbReference type="GO" id="GO:0005886">
    <property type="term" value="C:plasma membrane"/>
    <property type="evidence" value="ECO:0007669"/>
    <property type="project" value="TreeGrafter"/>
</dbReference>
<feature type="transmembrane region" description="Helical" evidence="7">
    <location>
        <begin position="426"/>
        <end position="445"/>
    </location>
</feature>
<dbReference type="GO" id="GO:0005216">
    <property type="term" value="F:monoatomic ion channel activity"/>
    <property type="evidence" value="ECO:0007669"/>
    <property type="project" value="InterPro"/>
</dbReference>
<feature type="non-terminal residue" evidence="10">
    <location>
        <position position="759"/>
    </location>
</feature>
<dbReference type="GO" id="GO:0098703">
    <property type="term" value="P:calcium ion import across plasma membrane"/>
    <property type="evidence" value="ECO:0007669"/>
    <property type="project" value="TreeGrafter"/>
</dbReference>
<evidence type="ECO:0000256" key="5">
    <source>
        <dbReference type="ARBA" id="ARBA00023136"/>
    </source>
</evidence>
<evidence type="ECO:0000256" key="2">
    <source>
        <dbReference type="ARBA" id="ARBA00022692"/>
    </source>
</evidence>